<dbReference type="EMBL" id="CP110615">
    <property type="protein sequence ID" value="UZJ23759.1"/>
    <property type="molecule type" value="Genomic_DNA"/>
</dbReference>
<dbReference type="GO" id="GO:0004497">
    <property type="term" value="F:monooxygenase activity"/>
    <property type="evidence" value="ECO:0007669"/>
    <property type="project" value="UniProtKB-KW"/>
</dbReference>
<evidence type="ECO:0000313" key="3">
    <source>
        <dbReference type="EMBL" id="UZJ23759.1"/>
    </source>
</evidence>
<gene>
    <name evidence="3" type="ORF">RHODO2019_11135</name>
</gene>
<reference evidence="3" key="1">
    <citation type="submission" date="2022-10" db="EMBL/GenBank/DDBJ databases">
        <title>Rhodococcus sp.75.</title>
        <authorList>
            <person name="Sun M."/>
        </authorList>
    </citation>
    <scope>NUCLEOTIDE SEQUENCE</scope>
    <source>
        <strain evidence="3">75</strain>
    </source>
</reference>
<dbReference type="Gene3D" id="3.30.70.100">
    <property type="match status" value="1"/>
</dbReference>
<feature type="domain" description="ABM" evidence="2">
    <location>
        <begin position="7"/>
        <end position="66"/>
    </location>
</feature>
<evidence type="ECO:0000256" key="1">
    <source>
        <dbReference type="SAM" id="MobiDB-lite"/>
    </source>
</evidence>
<dbReference type="RefSeq" id="WP_265381867.1">
    <property type="nucleotide sequence ID" value="NZ_CP110615.1"/>
</dbReference>
<dbReference type="SUPFAM" id="SSF54909">
    <property type="entry name" value="Dimeric alpha+beta barrel"/>
    <property type="match status" value="1"/>
</dbReference>
<accession>A0ABY6NWI6</accession>
<sequence>MLLVCLFDVPGAELVAFTARARTAVSLLAQQPGCRAVCAGPAVDEPSTWVLTARFDSVPAYRRSLSPFAVREHVAPLLAQCRGGVPTTFELLLDGVDGAVVESVSLHGTDSGPRPWAADPPSDDR</sequence>
<dbReference type="InterPro" id="IPR007138">
    <property type="entry name" value="ABM_dom"/>
</dbReference>
<feature type="region of interest" description="Disordered" evidence="1">
    <location>
        <begin position="105"/>
        <end position="125"/>
    </location>
</feature>
<dbReference type="InterPro" id="IPR011008">
    <property type="entry name" value="Dimeric_a/b-barrel"/>
</dbReference>
<name>A0ABY6NWI6_9NOCA</name>
<organism evidence="3 4">
    <name type="scientific">Rhodococcus antarcticus</name>
    <dbReference type="NCBI Taxonomy" id="2987751"/>
    <lineage>
        <taxon>Bacteria</taxon>
        <taxon>Bacillati</taxon>
        <taxon>Actinomycetota</taxon>
        <taxon>Actinomycetes</taxon>
        <taxon>Mycobacteriales</taxon>
        <taxon>Nocardiaceae</taxon>
        <taxon>Rhodococcus</taxon>
    </lineage>
</organism>
<protein>
    <submittedName>
        <fullName evidence="3">Antibiotic biosynthesis monooxygenase</fullName>
    </submittedName>
</protein>
<keyword evidence="4" id="KW-1185">Reference proteome</keyword>
<dbReference type="Proteomes" id="UP001164965">
    <property type="component" value="Chromosome"/>
</dbReference>
<dbReference type="Pfam" id="PF03992">
    <property type="entry name" value="ABM"/>
    <property type="match status" value="1"/>
</dbReference>
<keyword evidence="3" id="KW-0560">Oxidoreductase</keyword>
<evidence type="ECO:0000259" key="2">
    <source>
        <dbReference type="Pfam" id="PF03992"/>
    </source>
</evidence>
<evidence type="ECO:0000313" key="4">
    <source>
        <dbReference type="Proteomes" id="UP001164965"/>
    </source>
</evidence>
<keyword evidence="3" id="KW-0503">Monooxygenase</keyword>
<proteinExistence type="predicted"/>